<sequence length="109" mass="12352">MHMLQGQVEHDEDKMKDKDCVIILQATALAATTNNEMELWHKRIAHLGVHTVKVLINALSDSDNSVNNSIIKSVTKIANRYPNEVIEIIYEIYKNTVYCNSLQTGNIVK</sequence>
<gene>
    <name evidence="1" type="ORF">LSINAPIS_LOCUS5435</name>
</gene>
<accession>A0A5E4Q7L7</accession>
<dbReference type="AlphaFoldDB" id="A0A5E4Q7L7"/>
<name>A0A5E4Q7L7_9NEOP</name>
<protein>
    <submittedName>
        <fullName evidence="1">Uncharacterized protein</fullName>
    </submittedName>
</protein>
<evidence type="ECO:0000313" key="1">
    <source>
        <dbReference type="EMBL" id="VVC93188.1"/>
    </source>
</evidence>
<dbReference type="Proteomes" id="UP000324832">
    <property type="component" value="Unassembled WGS sequence"/>
</dbReference>
<reference evidence="1 2" key="1">
    <citation type="submission" date="2017-07" db="EMBL/GenBank/DDBJ databases">
        <authorList>
            <person name="Talla V."/>
            <person name="Backstrom N."/>
        </authorList>
    </citation>
    <scope>NUCLEOTIDE SEQUENCE [LARGE SCALE GENOMIC DNA]</scope>
</reference>
<dbReference type="EMBL" id="FZQP02001559">
    <property type="protein sequence ID" value="VVC93188.1"/>
    <property type="molecule type" value="Genomic_DNA"/>
</dbReference>
<keyword evidence="2" id="KW-1185">Reference proteome</keyword>
<proteinExistence type="predicted"/>
<evidence type="ECO:0000313" key="2">
    <source>
        <dbReference type="Proteomes" id="UP000324832"/>
    </source>
</evidence>
<organism evidence="1 2">
    <name type="scientific">Leptidea sinapis</name>
    <dbReference type="NCBI Taxonomy" id="189913"/>
    <lineage>
        <taxon>Eukaryota</taxon>
        <taxon>Metazoa</taxon>
        <taxon>Ecdysozoa</taxon>
        <taxon>Arthropoda</taxon>
        <taxon>Hexapoda</taxon>
        <taxon>Insecta</taxon>
        <taxon>Pterygota</taxon>
        <taxon>Neoptera</taxon>
        <taxon>Endopterygota</taxon>
        <taxon>Lepidoptera</taxon>
        <taxon>Glossata</taxon>
        <taxon>Ditrysia</taxon>
        <taxon>Papilionoidea</taxon>
        <taxon>Pieridae</taxon>
        <taxon>Dismorphiinae</taxon>
        <taxon>Leptidea</taxon>
    </lineage>
</organism>